<comment type="caution">
    <text evidence="2">The sequence shown here is derived from an EMBL/GenBank/DDBJ whole genome shotgun (WGS) entry which is preliminary data.</text>
</comment>
<keyword evidence="3" id="KW-1185">Reference proteome</keyword>
<sequence length="256" mass="28791">MSPSMPPYGSTNPYATHTPSTTPHDPAHPDAGQHQLPSRPRTGHTGRLANRFQSKTTNQQPPTYAATPAYPTPPNVGTHAAPHLPPQAAGQFPSMSSLSDALPQHAHQQQNMQTSPPSRPEYLIIGLFALRITKRLVQQLDPYDGHGADLNWLERFLQPYRAEHALAKLTDARAIDDYVRNYPAMVRRMIKQPRYRRVFMDMNPDKKITDRELSDKELRAIVDFADAAAEWGSVVPLPVKYATRMEELAKERRMAT</sequence>
<proteinExistence type="predicted"/>
<dbReference type="Proteomes" id="UP001280581">
    <property type="component" value="Unassembled WGS sequence"/>
</dbReference>
<organism evidence="2 3">
    <name type="scientific">Pseudopithomyces chartarum</name>
    <dbReference type="NCBI Taxonomy" id="1892770"/>
    <lineage>
        <taxon>Eukaryota</taxon>
        <taxon>Fungi</taxon>
        <taxon>Dikarya</taxon>
        <taxon>Ascomycota</taxon>
        <taxon>Pezizomycotina</taxon>
        <taxon>Dothideomycetes</taxon>
        <taxon>Pleosporomycetidae</taxon>
        <taxon>Pleosporales</taxon>
        <taxon>Massarineae</taxon>
        <taxon>Didymosphaeriaceae</taxon>
        <taxon>Pseudopithomyces</taxon>
    </lineage>
</organism>
<evidence type="ECO:0000313" key="2">
    <source>
        <dbReference type="EMBL" id="KAK3209835.1"/>
    </source>
</evidence>
<feature type="compositionally biased region" description="Polar residues" evidence="1">
    <location>
        <begin position="7"/>
        <end position="23"/>
    </location>
</feature>
<feature type="region of interest" description="Disordered" evidence="1">
    <location>
        <begin position="1"/>
        <end position="118"/>
    </location>
</feature>
<gene>
    <name evidence="2" type="ORF">GRF29_44g751684</name>
</gene>
<evidence type="ECO:0000313" key="3">
    <source>
        <dbReference type="Proteomes" id="UP001280581"/>
    </source>
</evidence>
<protein>
    <submittedName>
        <fullName evidence="2">Uncharacterized protein</fullName>
    </submittedName>
</protein>
<feature type="compositionally biased region" description="Polar residues" evidence="1">
    <location>
        <begin position="106"/>
        <end position="116"/>
    </location>
</feature>
<accession>A0AAN6M2D1</accession>
<dbReference type="EMBL" id="WVTA01000005">
    <property type="protein sequence ID" value="KAK3209835.1"/>
    <property type="molecule type" value="Genomic_DNA"/>
</dbReference>
<feature type="compositionally biased region" description="Low complexity" evidence="1">
    <location>
        <begin position="56"/>
        <end position="69"/>
    </location>
</feature>
<reference evidence="2 3" key="1">
    <citation type="submission" date="2021-02" db="EMBL/GenBank/DDBJ databases">
        <title>Genome assembly of Pseudopithomyces chartarum.</title>
        <authorList>
            <person name="Jauregui R."/>
            <person name="Singh J."/>
            <person name="Voisey C."/>
        </authorList>
    </citation>
    <scope>NUCLEOTIDE SEQUENCE [LARGE SCALE GENOMIC DNA]</scope>
    <source>
        <strain evidence="2 3">AGR01</strain>
    </source>
</reference>
<evidence type="ECO:0000256" key="1">
    <source>
        <dbReference type="SAM" id="MobiDB-lite"/>
    </source>
</evidence>
<dbReference type="AlphaFoldDB" id="A0AAN6M2D1"/>
<name>A0AAN6M2D1_9PLEO</name>